<reference evidence="8 10" key="1">
    <citation type="journal article" date="2012" name="Nature">
        <title>Algal genomes reveal evolutionary mosaicism and the fate of nucleomorphs.</title>
        <authorList>
            <consortium name="DOE Joint Genome Institute"/>
            <person name="Curtis B.A."/>
            <person name="Tanifuji G."/>
            <person name="Burki F."/>
            <person name="Gruber A."/>
            <person name="Irimia M."/>
            <person name="Maruyama S."/>
            <person name="Arias M.C."/>
            <person name="Ball S.G."/>
            <person name="Gile G.H."/>
            <person name="Hirakawa Y."/>
            <person name="Hopkins J.F."/>
            <person name="Kuo A."/>
            <person name="Rensing S.A."/>
            <person name="Schmutz J."/>
            <person name="Symeonidi A."/>
            <person name="Elias M."/>
            <person name="Eveleigh R.J."/>
            <person name="Herman E.K."/>
            <person name="Klute M.J."/>
            <person name="Nakayama T."/>
            <person name="Obornik M."/>
            <person name="Reyes-Prieto A."/>
            <person name="Armbrust E.V."/>
            <person name="Aves S.J."/>
            <person name="Beiko R.G."/>
            <person name="Coutinho P."/>
            <person name="Dacks J.B."/>
            <person name="Durnford D.G."/>
            <person name="Fast N.M."/>
            <person name="Green B.R."/>
            <person name="Grisdale C.J."/>
            <person name="Hempel F."/>
            <person name="Henrissat B."/>
            <person name="Hoppner M.P."/>
            <person name="Ishida K."/>
            <person name="Kim E."/>
            <person name="Koreny L."/>
            <person name="Kroth P.G."/>
            <person name="Liu Y."/>
            <person name="Malik S.B."/>
            <person name="Maier U.G."/>
            <person name="McRose D."/>
            <person name="Mock T."/>
            <person name="Neilson J.A."/>
            <person name="Onodera N.T."/>
            <person name="Poole A.M."/>
            <person name="Pritham E.J."/>
            <person name="Richards T.A."/>
            <person name="Rocap G."/>
            <person name="Roy S.W."/>
            <person name="Sarai C."/>
            <person name="Schaack S."/>
            <person name="Shirato S."/>
            <person name="Slamovits C.H."/>
            <person name="Spencer D.F."/>
            <person name="Suzuki S."/>
            <person name="Worden A.Z."/>
            <person name="Zauner S."/>
            <person name="Barry K."/>
            <person name="Bell C."/>
            <person name="Bharti A.K."/>
            <person name="Crow J.A."/>
            <person name="Grimwood J."/>
            <person name="Kramer R."/>
            <person name="Lindquist E."/>
            <person name="Lucas S."/>
            <person name="Salamov A."/>
            <person name="McFadden G.I."/>
            <person name="Lane C.E."/>
            <person name="Keeling P.J."/>
            <person name="Gray M.W."/>
            <person name="Grigoriev I.V."/>
            <person name="Archibald J.M."/>
        </authorList>
    </citation>
    <scope>NUCLEOTIDE SEQUENCE</scope>
    <source>
        <strain evidence="8 10">CCMP2712</strain>
    </source>
</reference>
<keyword evidence="4 7" id="KW-1133">Transmembrane helix</keyword>
<dbReference type="HOGENOM" id="CLU_400354_0_0_1"/>
<dbReference type="PANTHER" id="PTHR12270">
    <property type="entry name" value="GLYCOSYLTRANSFERASE-RELATED"/>
    <property type="match status" value="1"/>
</dbReference>
<dbReference type="RefSeq" id="XP_005839154.1">
    <property type="nucleotide sequence ID" value="XM_005839097.1"/>
</dbReference>
<dbReference type="KEGG" id="gtt:GUITHDRAFT_102076"/>
<evidence type="ECO:0000256" key="7">
    <source>
        <dbReference type="SAM" id="Phobius"/>
    </source>
</evidence>
<dbReference type="InterPro" id="IPR029044">
    <property type="entry name" value="Nucleotide-diphossugar_trans"/>
</dbReference>
<evidence type="ECO:0000256" key="1">
    <source>
        <dbReference type="ARBA" id="ARBA00004606"/>
    </source>
</evidence>
<feature type="transmembrane region" description="Helical" evidence="7">
    <location>
        <begin position="7"/>
        <end position="25"/>
    </location>
</feature>
<dbReference type="GO" id="GO:0035269">
    <property type="term" value="P:protein O-linked glycosylation via mannose"/>
    <property type="evidence" value="ECO:0007669"/>
    <property type="project" value="TreeGrafter"/>
</dbReference>
<dbReference type="EnsemblProtists" id="EKX52174">
    <property type="protein sequence ID" value="EKX52174"/>
    <property type="gene ID" value="GUITHDRAFT_102076"/>
</dbReference>
<dbReference type="GO" id="GO:0016020">
    <property type="term" value="C:membrane"/>
    <property type="evidence" value="ECO:0007669"/>
    <property type="project" value="UniProtKB-SubCell"/>
</dbReference>
<dbReference type="EMBL" id="JH992973">
    <property type="protein sequence ID" value="EKX52174.1"/>
    <property type="molecule type" value="Genomic_DNA"/>
</dbReference>
<dbReference type="Pfam" id="PF13896">
    <property type="entry name" value="Glyco_transf_49"/>
    <property type="match status" value="1"/>
</dbReference>
<evidence type="ECO:0000313" key="9">
    <source>
        <dbReference type="EnsemblProtists" id="EKX52174"/>
    </source>
</evidence>
<comment type="subcellular location">
    <subcellularLocation>
        <location evidence="1">Membrane</location>
        <topology evidence="1">Single-pass type II membrane protein</topology>
    </subcellularLocation>
</comment>
<keyword evidence="2 7" id="KW-0812">Transmembrane</keyword>
<dbReference type="GO" id="GO:0042285">
    <property type="term" value="F:xylosyltransferase activity"/>
    <property type="evidence" value="ECO:0007669"/>
    <property type="project" value="TreeGrafter"/>
</dbReference>
<dbReference type="InterPro" id="IPR051292">
    <property type="entry name" value="Xyl/GlcA_transferase"/>
</dbReference>
<dbReference type="AlphaFoldDB" id="L1JV25"/>
<reference evidence="10" key="2">
    <citation type="submission" date="2012-11" db="EMBL/GenBank/DDBJ databases">
        <authorList>
            <person name="Kuo A."/>
            <person name="Curtis B.A."/>
            <person name="Tanifuji G."/>
            <person name="Burki F."/>
            <person name="Gruber A."/>
            <person name="Irimia M."/>
            <person name="Maruyama S."/>
            <person name="Arias M.C."/>
            <person name="Ball S.G."/>
            <person name="Gile G.H."/>
            <person name="Hirakawa Y."/>
            <person name="Hopkins J.F."/>
            <person name="Rensing S.A."/>
            <person name="Schmutz J."/>
            <person name="Symeonidi A."/>
            <person name="Elias M."/>
            <person name="Eveleigh R.J."/>
            <person name="Herman E.K."/>
            <person name="Klute M.J."/>
            <person name="Nakayama T."/>
            <person name="Obornik M."/>
            <person name="Reyes-Prieto A."/>
            <person name="Armbrust E.V."/>
            <person name="Aves S.J."/>
            <person name="Beiko R.G."/>
            <person name="Coutinho P."/>
            <person name="Dacks J.B."/>
            <person name="Durnford D.G."/>
            <person name="Fast N.M."/>
            <person name="Green B.R."/>
            <person name="Grisdale C."/>
            <person name="Hempe F."/>
            <person name="Henrissat B."/>
            <person name="Hoppner M.P."/>
            <person name="Ishida K.-I."/>
            <person name="Kim E."/>
            <person name="Koreny L."/>
            <person name="Kroth P.G."/>
            <person name="Liu Y."/>
            <person name="Malik S.-B."/>
            <person name="Maier U.G."/>
            <person name="McRose D."/>
            <person name="Mock T."/>
            <person name="Neilson J.A."/>
            <person name="Onodera N.T."/>
            <person name="Poole A.M."/>
            <person name="Pritham E.J."/>
            <person name="Richards T.A."/>
            <person name="Rocap G."/>
            <person name="Roy S.W."/>
            <person name="Sarai C."/>
            <person name="Schaack S."/>
            <person name="Shirato S."/>
            <person name="Slamovits C.H."/>
            <person name="Spencer D.F."/>
            <person name="Suzuki S."/>
            <person name="Worden A.Z."/>
            <person name="Zauner S."/>
            <person name="Barry K."/>
            <person name="Bell C."/>
            <person name="Bharti A.K."/>
            <person name="Crow J.A."/>
            <person name="Grimwood J."/>
            <person name="Kramer R."/>
            <person name="Lindquist E."/>
            <person name="Lucas S."/>
            <person name="Salamov A."/>
            <person name="McFadden G.I."/>
            <person name="Lane C.E."/>
            <person name="Keeling P.J."/>
            <person name="Gray M.W."/>
            <person name="Grigoriev I.V."/>
            <person name="Archibald J.M."/>
        </authorList>
    </citation>
    <scope>NUCLEOTIDE SEQUENCE</scope>
    <source>
        <strain evidence="10">CCMP2712</strain>
    </source>
</reference>
<evidence type="ECO:0000256" key="5">
    <source>
        <dbReference type="ARBA" id="ARBA00023136"/>
    </source>
</evidence>
<keyword evidence="3" id="KW-0735">Signal-anchor</keyword>
<proteinExistence type="predicted"/>
<evidence type="ECO:0000313" key="8">
    <source>
        <dbReference type="EMBL" id="EKX52174.1"/>
    </source>
</evidence>
<dbReference type="eggNOG" id="KOG3765">
    <property type="taxonomic scope" value="Eukaryota"/>
</dbReference>
<evidence type="ECO:0000256" key="3">
    <source>
        <dbReference type="ARBA" id="ARBA00022968"/>
    </source>
</evidence>
<dbReference type="GeneID" id="17309033"/>
<dbReference type="OrthoDB" id="411524at2759"/>
<evidence type="ECO:0000256" key="6">
    <source>
        <dbReference type="ARBA" id="ARBA00023180"/>
    </source>
</evidence>
<evidence type="ECO:0000313" key="10">
    <source>
        <dbReference type="Proteomes" id="UP000011087"/>
    </source>
</evidence>
<keyword evidence="5 7" id="KW-0472">Membrane</keyword>
<dbReference type="GO" id="GO:0015020">
    <property type="term" value="F:glucuronosyltransferase activity"/>
    <property type="evidence" value="ECO:0007669"/>
    <property type="project" value="TreeGrafter"/>
</dbReference>
<dbReference type="PaxDb" id="55529-EKX52174"/>
<accession>L1JV25</accession>
<evidence type="ECO:0000256" key="4">
    <source>
        <dbReference type="ARBA" id="ARBA00022989"/>
    </source>
</evidence>
<sequence>MNVRSGVVVVAVMELLTLISLLYYSNELHNLQSKRANLIQTEEEIRRSILNSEVMKVEGAVAQKASKKDPAAQQPARNYPSVASMAARAPSIRGNDYLYGEGAPLQSKSSAEGSSAAADRKIDDSAIAFRHNQILSAPNLNMRLLGNTTRLISQRPTQEYFHFEQDLKRVQAANLKPLEKQLTLDPDKLENLLKDKVALPAAAAAEDWEVWWHDGKVNVQKFVHRASAEAVFFSFNQDVARRLMYQGREVKRFVWNNDPWPIEWNPIPAKDAAVEKKEIFNVPAKASGSPDAAAWGLDRYKGMGSSISSSGAQAVQAKQEELQSGGKMRQVGKRPDEAAISKMSRVPREQFIGEMDVRTGGGIMSGDDISISTHLTVDRLDRLQSYFRRWAGPMVACIYIRNKLEEKELVDRFVKALDVEGRKNYHLILANARDATTYPANILRNLALETVKSTFVFLLDIDLIPDPGFYKSLQSQINVLRVMSKNHVFTIPAFQGVGAAASTETQFPVDKDDLMTLLRAAKIKPILSGKDEFWPAFSCLNYDAWYNATQSYLADYRWPCEPYLLGATSSMPFFDERFIHYGNDKAQHVLSLFYKQFKFAVLPFHFLVHWTHELSGWANQQKRNAHFGEVMELTEQFKFESGTQAGVNWHTGIRFSPGTYRVKDGKRIVWNGEAWIDESTGKPTDPLA</sequence>
<organism evidence="8">
    <name type="scientific">Guillardia theta (strain CCMP2712)</name>
    <name type="common">Cryptophyte</name>
    <dbReference type="NCBI Taxonomy" id="905079"/>
    <lineage>
        <taxon>Eukaryota</taxon>
        <taxon>Cryptophyceae</taxon>
        <taxon>Pyrenomonadales</taxon>
        <taxon>Geminigeraceae</taxon>
        <taxon>Guillardia</taxon>
    </lineage>
</organism>
<dbReference type="SUPFAM" id="SSF53448">
    <property type="entry name" value="Nucleotide-diphospho-sugar transferases"/>
    <property type="match status" value="1"/>
</dbReference>
<keyword evidence="10" id="KW-1185">Reference proteome</keyword>
<name>L1JV25_GUITC</name>
<dbReference type="Proteomes" id="UP000011087">
    <property type="component" value="Unassembled WGS sequence"/>
</dbReference>
<keyword evidence="6" id="KW-0325">Glycoprotein</keyword>
<protein>
    <submittedName>
        <fullName evidence="8 9">Uncharacterized protein</fullName>
    </submittedName>
</protein>
<reference evidence="9" key="3">
    <citation type="submission" date="2015-06" db="UniProtKB">
        <authorList>
            <consortium name="EnsemblProtists"/>
        </authorList>
    </citation>
    <scope>IDENTIFICATION</scope>
</reference>
<dbReference type="PANTHER" id="PTHR12270:SF52">
    <property type="entry name" value="GLYCOSYLTRANSFERASE-LIKE PROTEIN GNT13-RELATED"/>
    <property type="match status" value="1"/>
</dbReference>
<gene>
    <name evidence="8" type="ORF">GUITHDRAFT_102076</name>
</gene>
<evidence type="ECO:0000256" key="2">
    <source>
        <dbReference type="ARBA" id="ARBA00022692"/>
    </source>
</evidence>